<protein>
    <recommendedName>
        <fullName evidence="2">Porin domain-containing protein</fullName>
    </recommendedName>
</protein>
<evidence type="ECO:0000313" key="1">
    <source>
        <dbReference type="EMBL" id="SVC77767.1"/>
    </source>
</evidence>
<evidence type="ECO:0008006" key="2">
    <source>
        <dbReference type="Google" id="ProtNLM"/>
    </source>
</evidence>
<dbReference type="EMBL" id="UINC01110332">
    <property type="protein sequence ID" value="SVC77767.1"/>
    <property type="molecule type" value="Genomic_DNA"/>
</dbReference>
<name>A0A382PY21_9ZZZZ</name>
<reference evidence="1" key="1">
    <citation type="submission" date="2018-05" db="EMBL/GenBank/DDBJ databases">
        <authorList>
            <person name="Lanie J.A."/>
            <person name="Ng W.-L."/>
            <person name="Kazmierczak K.M."/>
            <person name="Andrzejewski T.M."/>
            <person name="Davidsen T.M."/>
            <person name="Wayne K.J."/>
            <person name="Tettelin H."/>
            <person name="Glass J.I."/>
            <person name="Rusch D."/>
            <person name="Podicherti R."/>
            <person name="Tsui H.-C.T."/>
            <person name="Winkler M.E."/>
        </authorList>
    </citation>
    <scope>NUCLEOTIDE SEQUENCE</scope>
</reference>
<organism evidence="1">
    <name type="scientific">marine metagenome</name>
    <dbReference type="NCBI Taxonomy" id="408172"/>
    <lineage>
        <taxon>unclassified sequences</taxon>
        <taxon>metagenomes</taxon>
        <taxon>ecological metagenomes</taxon>
    </lineage>
</organism>
<sequence length="279" mass="30903">MKYLITLITCITISMAADGKIGGVTYFDYTNSEEKSAFNFNRQYFSYTGDNAENINYKIVFDVGRTNVGAAEDTRLVVFLKKAQIDYKISCNEVSMGLIGTNTYGVQEKNWGYRFIEKSAIDLYKYSSTADIGIGFSRLLIENLNLSLQIVNGEGYKQPQGDKYHKISFNATYGESKLNKTGGYNAGIVYSTESTDSDPTNMVSIFGGFAGMGLRIGAEYDMLTKGDTESSIISVSTNYNIMDNINVFARYDMYDENTSVEKDGLSYLITGILLNCGNG</sequence>
<proteinExistence type="predicted"/>
<dbReference type="AlphaFoldDB" id="A0A382PY21"/>
<dbReference type="InterPro" id="IPR023614">
    <property type="entry name" value="Porin_dom_sf"/>
</dbReference>
<feature type="non-terminal residue" evidence="1">
    <location>
        <position position="279"/>
    </location>
</feature>
<dbReference type="Gene3D" id="2.40.160.10">
    <property type="entry name" value="Porin"/>
    <property type="match status" value="1"/>
</dbReference>
<gene>
    <name evidence="1" type="ORF">METZ01_LOCUS330621</name>
</gene>
<accession>A0A382PY21</accession>